<feature type="domain" description="Response regulatory" evidence="10">
    <location>
        <begin position="3"/>
        <end position="119"/>
    </location>
</feature>
<sequence length="236" mass="27640">MIHVLIVEDDPMVADLNKKYVEQMDGFHIAAMAANEEEAFQCLDDYHVDLILLDVYMPGRNGLQLLKELRKREVHVDVILITAASEKEQIQKSLRLGAVDYLVKPFEFERFQGSLNKYKENYSVFQDKESVSQEEIDQIFIAQENPQGKKRIQVPKGLTQNTLELIIRTIRTKENDAFSTDEIAQDTEVSRVSVRKYLKFLREIDFLEETLVYGVGRPVYQYRIKDNRDLDLEFYH</sequence>
<keyword evidence="8" id="KW-0804">Transcription</keyword>
<protein>
    <submittedName>
        <fullName evidence="11">Two-component system, CitB family, response regulator MalR</fullName>
    </submittedName>
</protein>
<gene>
    <name evidence="11" type="ORF">SAMN04487936_11164</name>
</gene>
<keyword evidence="7" id="KW-0010">Activator</keyword>
<keyword evidence="2" id="KW-0963">Cytoplasm</keyword>
<proteinExistence type="predicted"/>
<evidence type="ECO:0000256" key="7">
    <source>
        <dbReference type="ARBA" id="ARBA00023159"/>
    </source>
</evidence>
<evidence type="ECO:0000256" key="8">
    <source>
        <dbReference type="ARBA" id="ARBA00023163"/>
    </source>
</evidence>
<evidence type="ECO:0000256" key="6">
    <source>
        <dbReference type="ARBA" id="ARBA00023125"/>
    </source>
</evidence>
<dbReference type="CDD" id="cd19925">
    <property type="entry name" value="REC_citrate_TCS"/>
    <property type="match status" value="1"/>
</dbReference>
<dbReference type="InterPro" id="IPR001789">
    <property type="entry name" value="Sig_transdc_resp-reg_receiver"/>
</dbReference>
<dbReference type="GO" id="GO:0003677">
    <property type="term" value="F:DNA binding"/>
    <property type="evidence" value="ECO:0007669"/>
    <property type="project" value="UniProtKB-KW"/>
</dbReference>
<dbReference type="InterPro" id="IPR011006">
    <property type="entry name" value="CheY-like_superfamily"/>
</dbReference>
<dbReference type="GO" id="GO:0005737">
    <property type="term" value="C:cytoplasm"/>
    <property type="evidence" value="ECO:0007669"/>
    <property type="project" value="UniProtKB-SubCell"/>
</dbReference>
<dbReference type="AlphaFoldDB" id="A0A1I3YL15"/>
<dbReference type="Pfam" id="PF08279">
    <property type="entry name" value="HTH_11"/>
    <property type="match status" value="1"/>
</dbReference>
<evidence type="ECO:0000256" key="5">
    <source>
        <dbReference type="ARBA" id="ARBA00023015"/>
    </source>
</evidence>
<dbReference type="OrthoDB" id="9759232at2"/>
<evidence type="ECO:0000256" key="1">
    <source>
        <dbReference type="ARBA" id="ARBA00004496"/>
    </source>
</evidence>
<dbReference type="PANTHER" id="PTHR45526">
    <property type="entry name" value="TRANSCRIPTIONAL REGULATORY PROTEIN DPIA"/>
    <property type="match status" value="1"/>
</dbReference>
<comment type="subcellular location">
    <subcellularLocation>
        <location evidence="1">Cytoplasm</location>
    </subcellularLocation>
</comment>
<evidence type="ECO:0000313" key="12">
    <source>
        <dbReference type="Proteomes" id="UP000183557"/>
    </source>
</evidence>
<evidence type="ECO:0000256" key="4">
    <source>
        <dbReference type="ARBA" id="ARBA00023012"/>
    </source>
</evidence>
<dbReference type="InterPro" id="IPR036390">
    <property type="entry name" value="WH_DNA-bd_sf"/>
</dbReference>
<dbReference type="GO" id="GO:0003700">
    <property type="term" value="F:DNA-binding transcription factor activity"/>
    <property type="evidence" value="ECO:0007669"/>
    <property type="project" value="InterPro"/>
</dbReference>
<dbReference type="InterPro" id="IPR051271">
    <property type="entry name" value="2C-system_Tx_regulators"/>
</dbReference>
<dbReference type="Gene3D" id="1.10.10.10">
    <property type="entry name" value="Winged helix-like DNA-binding domain superfamily/Winged helix DNA-binding domain"/>
    <property type="match status" value="1"/>
</dbReference>
<evidence type="ECO:0000256" key="9">
    <source>
        <dbReference type="PROSITE-ProRule" id="PRU00169"/>
    </source>
</evidence>
<dbReference type="InterPro" id="IPR036388">
    <property type="entry name" value="WH-like_DNA-bd_sf"/>
</dbReference>
<dbReference type="SUPFAM" id="SSF52172">
    <property type="entry name" value="CheY-like"/>
    <property type="match status" value="1"/>
</dbReference>
<name>A0A1I3YL15_HALDA</name>
<keyword evidence="5" id="KW-0805">Transcription regulation</keyword>
<dbReference type="Pfam" id="PF00072">
    <property type="entry name" value="Response_reg"/>
    <property type="match status" value="1"/>
</dbReference>
<accession>A0A1I3YL15</accession>
<dbReference type="SUPFAM" id="SSF46785">
    <property type="entry name" value="Winged helix' DNA-binding domain"/>
    <property type="match status" value="1"/>
</dbReference>
<evidence type="ECO:0000259" key="10">
    <source>
        <dbReference type="PROSITE" id="PS50110"/>
    </source>
</evidence>
<keyword evidence="4" id="KW-0902">Two-component regulatory system</keyword>
<keyword evidence="6" id="KW-0238">DNA-binding</keyword>
<reference evidence="12" key="1">
    <citation type="submission" date="2016-10" db="EMBL/GenBank/DDBJ databases">
        <authorList>
            <person name="Varghese N."/>
            <person name="Submissions S."/>
        </authorList>
    </citation>
    <scope>NUCLEOTIDE SEQUENCE [LARGE SCALE GENOMIC DNA]</scope>
    <source>
        <strain evidence="12">CGMCC 1.3704</strain>
    </source>
</reference>
<organism evidence="11 12">
    <name type="scientific">Halobacillus dabanensis</name>
    <dbReference type="NCBI Taxonomy" id="240302"/>
    <lineage>
        <taxon>Bacteria</taxon>
        <taxon>Bacillati</taxon>
        <taxon>Bacillota</taxon>
        <taxon>Bacilli</taxon>
        <taxon>Bacillales</taxon>
        <taxon>Bacillaceae</taxon>
        <taxon>Halobacillus</taxon>
    </lineage>
</organism>
<feature type="modified residue" description="4-aspartylphosphate" evidence="9">
    <location>
        <position position="54"/>
    </location>
</feature>
<dbReference type="Proteomes" id="UP000183557">
    <property type="component" value="Unassembled WGS sequence"/>
</dbReference>
<dbReference type="STRING" id="240302.BN982_02530"/>
<dbReference type="GO" id="GO:0000156">
    <property type="term" value="F:phosphorelay response regulator activity"/>
    <property type="evidence" value="ECO:0007669"/>
    <property type="project" value="TreeGrafter"/>
</dbReference>
<keyword evidence="12" id="KW-1185">Reference proteome</keyword>
<dbReference type="RefSeq" id="WP_075037710.1">
    <property type="nucleotide sequence ID" value="NZ_FOSB01000011.1"/>
</dbReference>
<dbReference type="EMBL" id="FOSB01000011">
    <property type="protein sequence ID" value="SFK32522.1"/>
    <property type="molecule type" value="Genomic_DNA"/>
</dbReference>
<keyword evidence="3 9" id="KW-0597">Phosphoprotein</keyword>
<evidence type="ECO:0000256" key="2">
    <source>
        <dbReference type="ARBA" id="ARBA00022490"/>
    </source>
</evidence>
<dbReference type="PIRSF" id="PIRSF006171">
    <property type="entry name" value="RR_citrat_malat"/>
    <property type="match status" value="1"/>
</dbReference>
<dbReference type="SMART" id="SM00448">
    <property type="entry name" value="REC"/>
    <property type="match status" value="1"/>
</dbReference>
<evidence type="ECO:0000256" key="3">
    <source>
        <dbReference type="ARBA" id="ARBA00022553"/>
    </source>
</evidence>
<dbReference type="PANTHER" id="PTHR45526:SF1">
    <property type="entry name" value="TRANSCRIPTIONAL REGULATORY PROTEIN DCUR-RELATED"/>
    <property type="match status" value="1"/>
</dbReference>
<dbReference type="InterPro" id="IPR013196">
    <property type="entry name" value="HTH_11"/>
</dbReference>
<dbReference type="Gene3D" id="3.40.50.2300">
    <property type="match status" value="1"/>
</dbReference>
<evidence type="ECO:0000313" key="11">
    <source>
        <dbReference type="EMBL" id="SFK32522.1"/>
    </source>
</evidence>
<dbReference type="InterPro" id="IPR024187">
    <property type="entry name" value="Sig_transdc_resp-reg_cit/mal"/>
</dbReference>
<dbReference type="PROSITE" id="PS50110">
    <property type="entry name" value="RESPONSE_REGULATORY"/>
    <property type="match status" value="1"/>
</dbReference>